<evidence type="ECO:0000256" key="1">
    <source>
        <dbReference type="ARBA" id="ARBA00022741"/>
    </source>
</evidence>
<dbReference type="GO" id="GO:0005524">
    <property type="term" value="F:ATP binding"/>
    <property type="evidence" value="ECO:0007669"/>
    <property type="project" value="UniProtKB-KW"/>
</dbReference>
<keyword evidence="2" id="KW-0378">Hydrolase</keyword>
<dbReference type="Pfam" id="PF10544">
    <property type="entry name" value="T5orf172"/>
    <property type="match status" value="1"/>
</dbReference>
<dbReference type="InterPro" id="IPR018306">
    <property type="entry name" value="Phage_T5_Orf172_DNA-bd"/>
</dbReference>
<dbReference type="InterPro" id="IPR014818">
    <property type="entry name" value="Phage/plasmid_primase_P4_C"/>
</dbReference>
<dbReference type="GO" id="GO:0016787">
    <property type="term" value="F:hydrolase activity"/>
    <property type="evidence" value="ECO:0007669"/>
    <property type="project" value="UniProtKB-KW"/>
</dbReference>
<organism evidence="5">
    <name type="scientific">viral metagenome</name>
    <dbReference type="NCBI Taxonomy" id="1070528"/>
    <lineage>
        <taxon>unclassified sequences</taxon>
        <taxon>metagenomes</taxon>
        <taxon>organismal metagenomes</taxon>
    </lineage>
</organism>
<proteinExistence type="predicted"/>
<feature type="domain" description="SF3 helicase" evidence="4">
    <location>
        <begin position="283"/>
        <end position="442"/>
    </location>
</feature>
<protein>
    <recommendedName>
        <fullName evidence="4">SF3 helicase domain-containing protein</fullName>
    </recommendedName>
</protein>
<dbReference type="PANTHER" id="PTHR35372">
    <property type="entry name" value="ATP BINDING PROTEIN-RELATED"/>
    <property type="match status" value="1"/>
</dbReference>
<dbReference type="InterPro" id="IPR014015">
    <property type="entry name" value="Helicase_SF3_DNA-vir"/>
</dbReference>
<keyword evidence="3" id="KW-0067">ATP-binding</keyword>
<reference evidence="5" key="1">
    <citation type="journal article" date="2020" name="Nature">
        <title>Giant virus diversity and host interactions through global metagenomics.</title>
        <authorList>
            <person name="Schulz F."/>
            <person name="Roux S."/>
            <person name="Paez-Espino D."/>
            <person name="Jungbluth S."/>
            <person name="Walsh D.A."/>
            <person name="Denef V.J."/>
            <person name="McMahon K.D."/>
            <person name="Konstantinidis K.T."/>
            <person name="Eloe-Fadrosh E.A."/>
            <person name="Kyrpides N.C."/>
            <person name="Woyke T."/>
        </authorList>
    </citation>
    <scope>NUCLEOTIDE SEQUENCE</scope>
    <source>
        <strain evidence="5">GVMAG-M-3300023179-103</strain>
    </source>
</reference>
<dbReference type="SMART" id="SM00974">
    <property type="entry name" value="T5orf172"/>
    <property type="match status" value="1"/>
</dbReference>
<evidence type="ECO:0000256" key="3">
    <source>
        <dbReference type="ARBA" id="ARBA00022840"/>
    </source>
</evidence>
<dbReference type="PANTHER" id="PTHR35372:SF2">
    <property type="entry name" value="SF3 HELICASE DOMAIN-CONTAINING PROTEIN"/>
    <property type="match status" value="1"/>
</dbReference>
<name>A0A6C0E1B5_9ZZZZ</name>
<evidence type="ECO:0000259" key="4">
    <source>
        <dbReference type="PROSITE" id="PS51206"/>
    </source>
</evidence>
<dbReference type="Pfam" id="PF08706">
    <property type="entry name" value="D5_N"/>
    <property type="match status" value="1"/>
</dbReference>
<dbReference type="Gene3D" id="3.40.50.300">
    <property type="entry name" value="P-loop containing nucleotide triphosphate hydrolases"/>
    <property type="match status" value="1"/>
</dbReference>
<dbReference type="InterPro" id="IPR027417">
    <property type="entry name" value="P-loop_NTPase"/>
</dbReference>
<dbReference type="EMBL" id="MN739702">
    <property type="protein sequence ID" value="QHT22079.1"/>
    <property type="molecule type" value="Genomic_DNA"/>
</dbReference>
<keyword evidence="1" id="KW-0547">Nucleotide-binding</keyword>
<dbReference type="AlphaFoldDB" id="A0A6C0E1B5"/>
<dbReference type="InterPro" id="IPR051620">
    <property type="entry name" value="ORF904-like_C"/>
</dbReference>
<evidence type="ECO:0000313" key="5">
    <source>
        <dbReference type="EMBL" id="QHT22079.1"/>
    </source>
</evidence>
<accession>A0A6C0E1B5</accession>
<sequence>MDNCGYIYCMSNPSFKQNIYKIGYTTNLPDIRQKQLNNTSIPELFTLEFAKFVDNAYNEEQIIHKLLAEYRINNNKEFFEVDISIIKTIFNAVEGKYYNDIVSIKTFNNEQFFNLSENLSIYDICKYIKLLAGKRFIYAYNKSEICLYCYDGKLWRCDDVLLKQYISTELFNFLKTISYGLYYEHKSYSVITNRIKKLKDADFKNKLVKTYREVNENLEIKFDFKWYLLGFTNKVYDLQEGIMRDYRYDDYMVSTTGYSWRDPTIDEIQVIKNIIKQIMPIDNERELFLQILCTALDGKNLEKICLFNAPGGNGKSLINDLLIHSLGNYAIVGNNAILFEPSKTTSNPEKSNIHKKRLVVFREPPESKKFENSILKELSGGGNYSSRTHYETESKKELNCTIIIECNKKPLFAEEPTNAETRRIIDLVFRTQYTDDISKINPDKHIYKANTYYKSYEFKEKYKFALIYILMKEYNKYKDNNFELVVPDIIKERTQQYLEKSFNIIEWFKENYVLTNNKNNICKMIDLYHEFSSSDFYINFTKAEKRRYNKSYFNNFITSHEFFKEYYCERNGNIRNCIIKWEKNT</sequence>
<evidence type="ECO:0000256" key="2">
    <source>
        <dbReference type="ARBA" id="ARBA00022801"/>
    </source>
</evidence>
<dbReference type="SUPFAM" id="SSF52540">
    <property type="entry name" value="P-loop containing nucleoside triphosphate hydrolases"/>
    <property type="match status" value="1"/>
</dbReference>
<dbReference type="PROSITE" id="PS51206">
    <property type="entry name" value="SF3_HELICASE_1"/>
    <property type="match status" value="1"/>
</dbReference>